<dbReference type="Proteomes" id="UP000324222">
    <property type="component" value="Unassembled WGS sequence"/>
</dbReference>
<feature type="region of interest" description="Disordered" evidence="1">
    <location>
        <begin position="50"/>
        <end position="83"/>
    </location>
</feature>
<dbReference type="AlphaFoldDB" id="A0A5B7H3V4"/>
<keyword evidence="3" id="KW-1185">Reference proteome</keyword>
<protein>
    <submittedName>
        <fullName evidence="2">Uncharacterized protein</fullName>
    </submittedName>
</protein>
<proteinExistence type="predicted"/>
<reference evidence="2 3" key="1">
    <citation type="submission" date="2019-05" db="EMBL/GenBank/DDBJ databases">
        <title>Another draft genome of Portunus trituberculatus and its Hox gene families provides insights of decapod evolution.</title>
        <authorList>
            <person name="Jeong J.-H."/>
            <person name="Song I."/>
            <person name="Kim S."/>
            <person name="Choi T."/>
            <person name="Kim D."/>
            <person name="Ryu S."/>
            <person name="Kim W."/>
        </authorList>
    </citation>
    <scope>NUCLEOTIDE SEQUENCE [LARGE SCALE GENOMIC DNA]</scope>
    <source>
        <tissue evidence="2">Muscle</tissue>
    </source>
</reference>
<gene>
    <name evidence="2" type="ORF">E2C01_057892</name>
</gene>
<organism evidence="2 3">
    <name type="scientific">Portunus trituberculatus</name>
    <name type="common">Swimming crab</name>
    <name type="synonym">Neptunus trituberculatus</name>
    <dbReference type="NCBI Taxonomy" id="210409"/>
    <lineage>
        <taxon>Eukaryota</taxon>
        <taxon>Metazoa</taxon>
        <taxon>Ecdysozoa</taxon>
        <taxon>Arthropoda</taxon>
        <taxon>Crustacea</taxon>
        <taxon>Multicrustacea</taxon>
        <taxon>Malacostraca</taxon>
        <taxon>Eumalacostraca</taxon>
        <taxon>Eucarida</taxon>
        <taxon>Decapoda</taxon>
        <taxon>Pleocyemata</taxon>
        <taxon>Brachyura</taxon>
        <taxon>Eubrachyura</taxon>
        <taxon>Portunoidea</taxon>
        <taxon>Portunidae</taxon>
        <taxon>Portuninae</taxon>
        <taxon>Portunus</taxon>
    </lineage>
</organism>
<evidence type="ECO:0000313" key="2">
    <source>
        <dbReference type="EMBL" id="MPC63788.1"/>
    </source>
</evidence>
<name>A0A5B7H3V4_PORTR</name>
<sequence>MSLFALASADKNSKTSCSLFEAAPAQVANTWSVQEVMLGMDPHTFSVCTNRREDTETAGLHTGRKPPNSSLTRGGAREAPSGR</sequence>
<evidence type="ECO:0000256" key="1">
    <source>
        <dbReference type="SAM" id="MobiDB-lite"/>
    </source>
</evidence>
<accession>A0A5B7H3V4</accession>
<dbReference type="EMBL" id="VSRR010021259">
    <property type="protein sequence ID" value="MPC63788.1"/>
    <property type="molecule type" value="Genomic_DNA"/>
</dbReference>
<evidence type="ECO:0000313" key="3">
    <source>
        <dbReference type="Proteomes" id="UP000324222"/>
    </source>
</evidence>
<comment type="caution">
    <text evidence="2">The sequence shown here is derived from an EMBL/GenBank/DDBJ whole genome shotgun (WGS) entry which is preliminary data.</text>
</comment>